<keyword evidence="2" id="KW-0812">Transmembrane</keyword>
<sequence length="242" mass="28593">MLKFFRQIRKHLVEQNKVRKYILYAVGETLLVVIGILIALQVNNWNENRKLEKVSDQTLQSLEEEINEARSNLKEIIAFNERISELSRDFLSGELPMDSLEKDPSQIFLLTTYASSTLNFAITEQELSSERTILGRQRLNEKLRISLQDYLRMGDLVDLLSNFWNNEVLPYFIEKKMMVVYNRFLKDEPINIEDIQQIINEDKFVNLVATTNSMNYQFLFFLKKLDKDLEEALVLIREEEND</sequence>
<protein>
    <submittedName>
        <fullName evidence="3">DUF6090 family protein</fullName>
    </submittedName>
</protein>
<reference evidence="4" key="1">
    <citation type="journal article" date="2019" name="Int. J. Syst. Evol. Microbiol.">
        <title>The Global Catalogue of Microorganisms (GCM) 10K type strain sequencing project: providing services to taxonomists for standard genome sequencing and annotation.</title>
        <authorList>
            <consortium name="The Broad Institute Genomics Platform"/>
            <consortium name="The Broad Institute Genome Sequencing Center for Infectious Disease"/>
            <person name="Wu L."/>
            <person name="Ma J."/>
        </authorList>
    </citation>
    <scope>NUCLEOTIDE SEQUENCE [LARGE SCALE GENOMIC DNA]</scope>
    <source>
        <strain evidence="4">CCUG 60523</strain>
    </source>
</reference>
<gene>
    <name evidence="3" type="ORF">ACFOSV_06255</name>
</gene>
<keyword evidence="2" id="KW-1133">Transmembrane helix</keyword>
<evidence type="ECO:0000313" key="3">
    <source>
        <dbReference type="EMBL" id="MFC3879768.1"/>
    </source>
</evidence>
<dbReference type="Pfam" id="PF19578">
    <property type="entry name" value="DUF6090"/>
    <property type="match status" value="1"/>
</dbReference>
<feature type="coiled-coil region" evidence="1">
    <location>
        <begin position="52"/>
        <end position="79"/>
    </location>
</feature>
<comment type="caution">
    <text evidence="3">The sequence shown here is derived from an EMBL/GenBank/DDBJ whole genome shotgun (WGS) entry which is preliminary data.</text>
</comment>
<name>A0ABV8AP71_9BACT</name>
<accession>A0ABV8AP71</accession>
<evidence type="ECO:0000256" key="2">
    <source>
        <dbReference type="SAM" id="Phobius"/>
    </source>
</evidence>
<evidence type="ECO:0000256" key="1">
    <source>
        <dbReference type="SAM" id="Coils"/>
    </source>
</evidence>
<organism evidence="3 4">
    <name type="scientific">Algoriphagus namhaensis</name>
    <dbReference type="NCBI Taxonomy" id="915353"/>
    <lineage>
        <taxon>Bacteria</taxon>
        <taxon>Pseudomonadati</taxon>
        <taxon>Bacteroidota</taxon>
        <taxon>Cytophagia</taxon>
        <taxon>Cytophagales</taxon>
        <taxon>Cyclobacteriaceae</taxon>
        <taxon>Algoriphagus</taxon>
    </lineage>
</organism>
<proteinExistence type="predicted"/>
<keyword evidence="1" id="KW-0175">Coiled coil</keyword>
<dbReference type="EMBL" id="JBHRZS010000006">
    <property type="protein sequence ID" value="MFC3879768.1"/>
    <property type="molecule type" value="Genomic_DNA"/>
</dbReference>
<keyword evidence="4" id="KW-1185">Reference proteome</keyword>
<evidence type="ECO:0000313" key="4">
    <source>
        <dbReference type="Proteomes" id="UP001595805"/>
    </source>
</evidence>
<dbReference type="Proteomes" id="UP001595805">
    <property type="component" value="Unassembled WGS sequence"/>
</dbReference>
<keyword evidence="2" id="KW-0472">Membrane</keyword>
<feature type="transmembrane region" description="Helical" evidence="2">
    <location>
        <begin position="21"/>
        <end position="40"/>
    </location>
</feature>
<dbReference type="InterPro" id="IPR045749">
    <property type="entry name" value="DUF6090"/>
</dbReference>
<dbReference type="RefSeq" id="WP_377904501.1">
    <property type="nucleotide sequence ID" value="NZ_JBHRZS010000006.1"/>
</dbReference>